<accession>A0A6A4M7H4</accession>
<reference evidence="1 2" key="1">
    <citation type="journal article" date="2019" name="Genome Biol. Evol.">
        <title>The Rhododendron genome and chromosomal organization provide insight into shared whole-genome duplications across the heath family (Ericaceae).</title>
        <authorList>
            <person name="Soza V.L."/>
            <person name="Lindsley D."/>
            <person name="Waalkes A."/>
            <person name="Ramage E."/>
            <person name="Patwardhan R.P."/>
            <person name="Burton J.N."/>
            <person name="Adey A."/>
            <person name="Kumar A."/>
            <person name="Qiu R."/>
            <person name="Shendure J."/>
            <person name="Hall B."/>
        </authorList>
    </citation>
    <scope>NUCLEOTIDE SEQUENCE [LARGE SCALE GENOMIC DNA]</scope>
    <source>
        <strain evidence="1">RSF 1966-606</strain>
    </source>
</reference>
<dbReference type="SUPFAM" id="SSF48371">
    <property type="entry name" value="ARM repeat"/>
    <property type="match status" value="1"/>
</dbReference>
<dbReference type="PANTHER" id="PTHR48412">
    <property type="entry name" value="ARM REPEAT SUPERFAMILY PROTEIN"/>
    <property type="match status" value="1"/>
</dbReference>
<feature type="non-terminal residue" evidence="1">
    <location>
        <position position="134"/>
    </location>
</feature>
<dbReference type="EMBL" id="QEFC01000202">
    <property type="protein sequence ID" value="KAE9466060.1"/>
    <property type="molecule type" value="Genomic_DNA"/>
</dbReference>
<evidence type="ECO:0000313" key="2">
    <source>
        <dbReference type="Proteomes" id="UP000428333"/>
    </source>
</evidence>
<dbReference type="AlphaFoldDB" id="A0A6A4M7H4"/>
<keyword evidence="2" id="KW-1185">Reference proteome</keyword>
<evidence type="ECO:0000313" key="1">
    <source>
        <dbReference type="EMBL" id="KAE9466060.1"/>
    </source>
</evidence>
<name>A0A6A4M7H4_9ERIC</name>
<proteinExistence type="predicted"/>
<comment type="caution">
    <text evidence="1">The sequence shown here is derived from an EMBL/GenBank/DDBJ whole genome shotgun (WGS) entry which is preliminary data.</text>
</comment>
<dbReference type="InterPro" id="IPR016024">
    <property type="entry name" value="ARM-type_fold"/>
</dbReference>
<gene>
    <name evidence="1" type="ORF">C3L33_02031</name>
</gene>
<organism evidence="1 2">
    <name type="scientific">Rhododendron williamsianum</name>
    <dbReference type="NCBI Taxonomy" id="262921"/>
    <lineage>
        <taxon>Eukaryota</taxon>
        <taxon>Viridiplantae</taxon>
        <taxon>Streptophyta</taxon>
        <taxon>Embryophyta</taxon>
        <taxon>Tracheophyta</taxon>
        <taxon>Spermatophyta</taxon>
        <taxon>Magnoliopsida</taxon>
        <taxon>eudicotyledons</taxon>
        <taxon>Gunneridae</taxon>
        <taxon>Pentapetalae</taxon>
        <taxon>asterids</taxon>
        <taxon>Ericales</taxon>
        <taxon>Ericaceae</taxon>
        <taxon>Ericoideae</taxon>
        <taxon>Rhodoreae</taxon>
        <taxon>Rhododendron</taxon>
    </lineage>
</organism>
<feature type="non-terminal residue" evidence="1">
    <location>
        <position position="1"/>
    </location>
</feature>
<dbReference type="Proteomes" id="UP000428333">
    <property type="component" value="Linkage Group LG02"/>
</dbReference>
<protein>
    <submittedName>
        <fullName evidence="1">Uncharacterized protein</fullName>
    </submittedName>
</protein>
<dbReference type="PANTHER" id="PTHR48412:SF1">
    <property type="entry name" value="ARM REPEAT SUPERFAMILY PROTEIN"/>
    <property type="match status" value="1"/>
</dbReference>
<dbReference type="OrthoDB" id="1735249at2759"/>
<sequence length="134" mass="15301">MEWISDLVELASSLVEGASEDLITSILSLIKHTLQESNEDGQSEAYNTLSRMLEVYIRNLICLRMNLRLKKNVHDVYYYIYNLACLNYLISFLFQSTEEARKAAYDMLIGINSALQESPFATSDGPYEKLVSMV</sequence>